<dbReference type="GO" id="GO:0003677">
    <property type="term" value="F:DNA binding"/>
    <property type="evidence" value="ECO:0007669"/>
    <property type="project" value="InterPro"/>
</dbReference>
<evidence type="ECO:0000313" key="2">
    <source>
        <dbReference type="EMBL" id="KHL01152.1"/>
    </source>
</evidence>
<dbReference type="EMBL" id="JTDL01000144">
    <property type="protein sequence ID" value="KHL01152.1"/>
    <property type="molecule type" value="Genomic_DNA"/>
</dbReference>
<evidence type="ECO:0000313" key="3">
    <source>
        <dbReference type="Proteomes" id="UP000030982"/>
    </source>
</evidence>
<evidence type="ECO:0008006" key="4">
    <source>
        <dbReference type="Google" id="ProtNLM"/>
    </source>
</evidence>
<dbReference type="InterPro" id="IPR010982">
    <property type="entry name" value="Lambda_DNA-bd_dom_sf"/>
</dbReference>
<name>A0A0B2AH56_9MICC</name>
<dbReference type="Gene3D" id="1.10.260.40">
    <property type="entry name" value="lambda repressor-like DNA-binding domains"/>
    <property type="match status" value="1"/>
</dbReference>
<protein>
    <recommendedName>
        <fullName evidence="4">HTH cro/C1-type domain-containing protein</fullName>
    </recommendedName>
</protein>
<comment type="caution">
    <text evidence="2">The sequence shown here is derived from an EMBL/GenBank/DDBJ whole genome shotgun (WGS) entry which is preliminary data.</text>
</comment>
<organism evidence="2 3">
    <name type="scientific">Sinomonas humi</name>
    <dbReference type="NCBI Taxonomy" id="1338436"/>
    <lineage>
        <taxon>Bacteria</taxon>
        <taxon>Bacillati</taxon>
        <taxon>Actinomycetota</taxon>
        <taxon>Actinomycetes</taxon>
        <taxon>Micrococcales</taxon>
        <taxon>Micrococcaceae</taxon>
        <taxon>Sinomonas</taxon>
    </lineage>
</organism>
<keyword evidence="3" id="KW-1185">Reference proteome</keyword>
<dbReference type="CDD" id="cd00093">
    <property type="entry name" value="HTH_XRE"/>
    <property type="match status" value="1"/>
</dbReference>
<gene>
    <name evidence="2" type="ORF">LK10_17060</name>
</gene>
<proteinExistence type="predicted"/>
<dbReference type="Proteomes" id="UP000030982">
    <property type="component" value="Unassembled WGS sequence"/>
</dbReference>
<accession>A0A0B2AH56</accession>
<dbReference type="AlphaFoldDB" id="A0A0B2AH56"/>
<reference evidence="2 3" key="1">
    <citation type="submission" date="2014-09" db="EMBL/GenBank/DDBJ databases">
        <title>Genome sequence of Sinomonas sp. MUSC 117.</title>
        <authorList>
            <person name="Lee L.-H."/>
        </authorList>
    </citation>
    <scope>NUCLEOTIDE SEQUENCE [LARGE SCALE GENOMIC DNA]</scope>
    <source>
        <strain evidence="2 3">MUSC 117</strain>
    </source>
</reference>
<dbReference type="SUPFAM" id="SSF47413">
    <property type="entry name" value="lambda repressor-like DNA-binding domains"/>
    <property type="match status" value="1"/>
</dbReference>
<dbReference type="InterPro" id="IPR001387">
    <property type="entry name" value="Cro/C1-type_HTH"/>
</dbReference>
<sequence>MRMKLVARDILLHQMARKGWSNRALAEFAGCAPGTIDNLVAGRTQSLNSRRTAQLISEALGLPVEVFFVPVLSSSATRDGKSESPSDGGGVAHRKRAE</sequence>
<feature type="region of interest" description="Disordered" evidence="1">
    <location>
        <begin position="75"/>
        <end position="98"/>
    </location>
</feature>
<evidence type="ECO:0000256" key="1">
    <source>
        <dbReference type="SAM" id="MobiDB-lite"/>
    </source>
</evidence>
<dbReference type="STRING" id="1338436.LK10_17060"/>